<feature type="coiled-coil region" evidence="1">
    <location>
        <begin position="285"/>
        <end position="336"/>
    </location>
</feature>
<dbReference type="InParanoid" id="A0A6P8JGA5"/>
<evidence type="ECO:0000256" key="1">
    <source>
        <dbReference type="SAM" id="Coils"/>
    </source>
</evidence>
<dbReference type="Proteomes" id="UP000515163">
    <property type="component" value="Unplaced"/>
</dbReference>
<keyword evidence="3" id="KW-1185">Reference proteome</keyword>
<evidence type="ECO:0000313" key="4">
    <source>
        <dbReference type="RefSeq" id="XP_031575320.1"/>
    </source>
</evidence>
<protein>
    <submittedName>
        <fullName evidence="4">Uncharacterized protein LOC116308941</fullName>
    </submittedName>
</protein>
<evidence type="ECO:0000256" key="2">
    <source>
        <dbReference type="SAM" id="MobiDB-lite"/>
    </source>
</evidence>
<dbReference type="AlphaFoldDB" id="A0A6P8JGA5"/>
<feature type="compositionally biased region" description="Acidic residues" evidence="2">
    <location>
        <begin position="1"/>
        <end position="28"/>
    </location>
</feature>
<reference evidence="4" key="1">
    <citation type="submission" date="2025-08" db="UniProtKB">
        <authorList>
            <consortium name="RefSeq"/>
        </authorList>
    </citation>
    <scope>IDENTIFICATION</scope>
</reference>
<sequence length="336" mass="39232">MEVEGTDPDFDPTTEEGQADINDGDEEPLLPIDDSLRDRITKALRHPKAREYTFPREHIELQNMGEPAGETVEWAMRELNELYPHLDDNEIRLTEEGNKVLISVKDMRSPDKDRWTKPQALFDENGAVKNNVERLRGFQAATRSMLDRLEALTERVTTEKRAEELQKALEEKEAAYEKQSQLLANAEKKFSQQDVRMEEMAKHLDQALRDRDKAERELEEAKKSHAPTAALEKALKEKETSYKKQLQQLRRSKDENIRIITRETEKALDERDRARQAFRLALQDLNMSQEEVRNLQSTIEGSLEERRQLVAEINTKEEQIRQREQAIEDLEGEIER</sequence>
<dbReference type="KEGG" id="aten:116308941"/>
<accession>A0A6P8JGA5</accession>
<feature type="non-terminal residue" evidence="4">
    <location>
        <position position="336"/>
    </location>
</feature>
<gene>
    <name evidence="4" type="primary">LOC116308941</name>
</gene>
<organism evidence="3 4">
    <name type="scientific">Actinia tenebrosa</name>
    <name type="common">Australian red waratah sea anemone</name>
    <dbReference type="NCBI Taxonomy" id="6105"/>
    <lineage>
        <taxon>Eukaryota</taxon>
        <taxon>Metazoa</taxon>
        <taxon>Cnidaria</taxon>
        <taxon>Anthozoa</taxon>
        <taxon>Hexacorallia</taxon>
        <taxon>Actiniaria</taxon>
        <taxon>Actiniidae</taxon>
        <taxon>Actinia</taxon>
    </lineage>
</organism>
<dbReference type="GeneID" id="116308941"/>
<name>A0A6P8JGA5_ACTTE</name>
<feature type="region of interest" description="Disordered" evidence="2">
    <location>
        <begin position="1"/>
        <end position="32"/>
    </location>
</feature>
<keyword evidence="1" id="KW-0175">Coiled coil</keyword>
<evidence type="ECO:0000313" key="3">
    <source>
        <dbReference type="Proteomes" id="UP000515163"/>
    </source>
</evidence>
<feature type="coiled-coil region" evidence="1">
    <location>
        <begin position="146"/>
        <end position="255"/>
    </location>
</feature>
<dbReference type="FunCoup" id="A0A6P8JGA5">
    <property type="interactions" value="2"/>
</dbReference>
<proteinExistence type="predicted"/>
<dbReference type="RefSeq" id="XP_031575320.1">
    <property type="nucleotide sequence ID" value="XM_031719460.1"/>
</dbReference>